<evidence type="ECO:0000256" key="6">
    <source>
        <dbReference type="ARBA" id="ARBA00023136"/>
    </source>
</evidence>
<evidence type="ECO:0000313" key="10">
    <source>
        <dbReference type="Proteomes" id="UP000813444"/>
    </source>
</evidence>
<comment type="subcellular location">
    <subcellularLocation>
        <location evidence="1 7">Membrane</location>
        <topology evidence="1 7">Multi-pass membrane protein</topology>
    </subcellularLocation>
</comment>
<comment type="similarity">
    <text evidence="2 7">Belongs to the ferroportin (FP) (TC 2.A.100) family. SLC40A subfamily.</text>
</comment>
<keyword evidence="10" id="KW-1185">Reference proteome</keyword>
<feature type="transmembrane region" description="Helical" evidence="7">
    <location>
        <begin position="210"/>
        <end position="230"/>
    </location>
</feature>
<evidence type="ECO:0000256" key="7">
    <source>
        <dbReference type="RuleBase" id="RU365065"/>
    </source>
</evidence>
<dbReference type="PANTHER" id="PTHR11660">
    <property type="entry name" value="SOLUTE CARRIER FAMILY 40 MEMBER"/>
    <property type="match status" value="1"/>
</dbReference>
<dbReference type="GO" id="GO:0016020">
    <property type="term" value="C:membrane"/>
    <property type="evidence" value="ECO:0007669"/>
    <property type="project" value="UniProtKB-SubCell"/>
</dbReference>
<dbReference type="EMBL" id="JAGPNK010000012">
    <property type="protein sequence ID" value="KAH7310464.1"/>
    <property type="molecule type" value="Genomic_DNA"/>
</dbReference>
<organism evidence="9 10">
    <name type="scientific">Stachybotrys elegans</name>
    <dbReference type="NCBI Taxonomy" id="80388"/>
    <lineage>
        <taxon>Eukaryota</taxon>
        <taxon>Fungi</taxon>
        <taxon>Dikarya</taxon>
        <taxon>Ascomycota</taxon>
        <taxon>Pezizomycotina</taxon>
        <taxon>Sordariomycetes</taxon>
        <taxon>Hypocreomycetidae</taxon>
        <taxon>Hypocreales</taxon>
        <taxon>Stachybotryaceae</taxon>
        <taxon>Stachybotrys</taxon>
    </lineage>
</organism>
<comment type="caution">
    <text evidence="9">The sequence shown here is derived from an EMBL/GenBank/DDBJ whole genome shotgun (WGS) entry which is preliminary data.</text>
</comment>
<dbReference type="InterPro" id="IPR036259">
    <property type="entry name" value="MFS_trans_sf"/>
</dbReference>
<feature type="transmembrane region" description="Helical" evidence="7">
    <location>
        <begin position="450"/>
        <end position="469"/>
    </location>
</feature>
<keyword evidence="3 7" id="KW-0813">Transport</keyword>
<evidence type="ECO:0000256" key="8">
    <source>
        <dbReference type="SAM" id="MobiDB-lite"/>
    </source>
</evidence>
<keyword evidence="4 7" id="KW-0812">Transmembrane</keyword>
<gene>
    <name evidence="9" type="ORF">B0I35DRAFT_481780</name>
</gene>
<sequence length="507" mass="56138">MASQVSLPDERSPLLGSPPPAGHDTAIIVNHRLAPSLARRVYVSHFLSTWNSRVFEFGAVLFLASIFPGTLLPMSIYASVRSLSTLVFASFIGRYIDTGNRLSVARTSIIYQRLATVVSCVLFYLLSVKQSFRTGIKEAVLAILILIACVEKLCSIMNLVAIEKDWVVVMAAKDHEALGVLNAQMRRIDLLCKLFGPLIVGLLDGWSTRVAILITLAMNLASVAVEYFAIAQVYNRVPALHVPKQSKVQATATGSPRNPPHSIWTRCVAFQAKTTADFRLYFQHKAFLPSFSEALLNLTVLSFGASMVTYLLSSSYSSYQVAMSRTVSVTFEVLATWIAPWVMRRIGPLRAGMWFSTLQLSMLMAGGAIFWACLQEPMISASGIVGGTILSRVGLWGFDLCTQIIIQEEVEAENRGAFSSVEAAWQNMFEMLAYGSTAIFHRPEDFKWPVLISIVATALCNMGYATFLWKRRGHLLHLEKLSNICGGTARAWRRSIVSERWPPHNEA</sequence>
<dbReference type="SUPFAM" id="SSF103473">
    <property type="entry name" value="MFS general substrate transporter"/>
    <property type="match status" value="1"/>
</dbReference>
<evidence type="ECO:0000256" key="5">
    <source>
        <dbReference type="ARBA" id="ARBA00022989"/>
    </source>
</evidence>
<dbReference type="InterPro" id="IPR009716">
    <property type="entry name" value="Ferroportin-1"/>
</dbReference>
<dbReference type="PANTHER" id="PTHR11660:SF57">
    <property type="entry name" value="SOLUTE CARRIER FAMILY 40 MEMBER"/>
    <property type="match status" value="1"/>
</dbReference>
<dbReference type="CDD" id="cd17480">
    <property type="entry name" value="MFS_SLC40A1_like"/>
    <property type="match status" value="1"/>
</dbReference>
<dbReference type="AlphaFoldDB" id="A0A8K0SHN3"/>
<name>A0A8K0SHN3_9HYPO</name>
<comment type="function">
    <text evidence="7">May be involved in iron transport and iron homeostasis.</text>
</comment>
<feature type="region of interest" description="Disordered" evidence="8">
    <location>
        <begin position="1"/>
        <end position="20"/>
    </location>
</feature>
<keyword evidence="7" id="KW-0406">Ion transport</keyword>
<keyword evidence="5 7" id="KW-1133">Transmembrane helix</keyword>
<feature type="transmembrane region" description="Helical" evidence="7">
    <location>
        <begin position="351"/>
        <end position="372"/>
    </location>
</feature>
<feature type="transmembrane region" description="Helical" evidence="7">
    <location>
        <begin position="108"/>
        <end position="127"/>
    </location>
</feature>
<evidence type="ECO:0000313" key="9">
    <source>
        <dbReference type="EMBL" id="KAH7310464.1"/>
    </source>
</evidence>
<evidence type="ECO:0000256" key="1">
    <source>
        <dbReference type="ARBA" id="ARBA00004141"/>
    </source>
</evidence>
<dbReference type="GO" id="GO:0005381">
    <property type="term" value="F:iron ion transmembrane transporter activity"/>
    <property type="evidence" value="ECO:0007669"/>
    <property type="project" value="UniProtKB-UniRule"/>
</dbReference>
<evidence type="ECO:0000256" key="4">
    <source>
        <dbReference type="ARBA" id="ARBA00022692"/>
    </source>
</evidence>
<keyword evidence="6 7" id="KW-0472">Membrane</keyword>
<dbReference type="OrthoDB" id="648861at2759"/>
<proteinExistence type="inferred from homology"/>
<accession>A0A8K0SHN3</accession>
<feature type="transmembrane region" description="Helical" evidence="7">
    <location>
        <begin position="139"/>
        <end position="162"/>
    </location>
</feature>
<dbReference type="Proteomes" id="UP000813444">
    <property type="component" value="Unassembled WGS sequence"/>
</dbReference>
<comment type="caution">
    <text evidence="7">Lacks conserved residue(s) required for the propagation of feature annotation.</text>
</comment>
<reference evidence="9" key="1">
    <citation type="journal article" date="2021" name="Nat. Commun.">
        <title>Genetic determinants of endophytism in the Arabidopsis root mycobiome.</title>
        <authorList>
            <person name="Mesny F."/>
            <person name="Miyauchi S."/>
            <person name="Thiergart T."/>
            <person name="Pickel B."/>
            <person name="Atanasova L."/>
            <person name="Karlsson M."/>
            <person name="Huettel B."/>
            <person name="Barry K.W."/>
            <person name="Haridas S."/>
            <person name="Chen C."/>
            <person name="Bauer D."/>
            <person name="Andreopoulos W."/>
            <person name="Pangilinan J."/>
            <person name="LaButti K."/>
            <person name="Riley R."/>
            <person name="Lipzen A."/>
            <person name="Clum A."/>
            <person name="Drula E."/>
            <person name="Henrissat B."/>
            <person name="Kohler A."/>
            <person name="Grigoriev I.V."/>
            <person name="Martin F.M."/>
            <person name="Hacquard S."/>
        </authorList>
    </citation>
    <scope>NUCLEOTIDE SEQUENCE</scope>
    <source>
        <strain evidence="9">MPI-CAGE-CH-0235</strain>
    </source>
</reference>
<evidence type="ECO:0000256" key="2">
    <source>
        <dbReference type="ARBA" id="ARBA00006279"/>
    </source>
</evidence>
<protein>
    <recommendedName>
        <fullName evidence="7">Solute carrier family 40 member</fullName>
    </recommendedName>
</protein>
<evidence type="ECO:0000256" key="3">
    <source>
        <dbReference type="ARBA" id="ARBA00022448"/>
    </source>
</evidence>
<feature type="transmembrane region" description="Helical" evidence="7">
    <location>
        <begin position="54"/>
        <end position="72"/>
    </location>
</feature>
<dbReference type="Pfam" id="PF06963">
    <property type="entry name" value="FPN1"/>
    <property type="match status" value="1"/>
</dbReference>